<accession>F4R8C5</accession>
<dbReference type="OrthoDB" id="10473303at2759"/>
<keyword evidence="1" id="KW-1133">Transmembrane helix</keyword>
<dbReference type="RefSeq" id="XP_007405102.1">
    <property type="nucleotide sequence ID" value="XM_007405040.1"/>
</dbReference>
<name>F4R8C5_MELLP</name>
<dbReference type="VEuPathDB" id="FungiDB:MELLADRAFT_70824"/>
<dbReference type="Proteomes" id="UP000001072">
    <property type="component" value="Unassembled WGS sequence"/>
</dbReference>
<organism evidence="3">
    <name type="scientific">Melampsora larici-populina (strain 98AG31 / pathotype 3-4-7)</name>
    <name type="common">Poplar leaf rust fungus</name>
    <dbReference type="NCBI Taxonomy" id="747676"/>
    <lineage>
        <taxon>Eukaryota</taxon>
        <taxon>Fungi</taxon>
        <taxon>Dikarya</taxon>
        <taxon>Basidiomycota</taxon>
        <taxon>Pucciniomycotina</taxon>
        <taxon>Pucciniomycetes</taxon>
        <taxon>Pucciniales</taxon>
        <taxon>Melampsoraceae</taxon>
        <taxon>Melampsora</taxon>
    </lineage>
</organism>
<dbReference type="AlphaFoldDB" id="F4R8C5"/>
<keyword evidence="1" id="KW-0472">Membrane</keyword>
<dbReference type="InParanoid" id="F4R8C5"/>
<evidence type="ECO:0000313" key="2">
    <source>
        <dbReference type="EMBL" id="EGG11467.1"/>
    </source>
</evidence>
<sequence length="472" mass="47606">MKPSSELPVSKMMSEYLSAHLAVSKPRSKVWESMLMLMHTLVLIVLTTNTVGVFVKLQVLIKLIADYKLSSACHGAIIDLQASLSGMVSVVNSVGINLSAKLSAAVNLDLFAQIGLHFGFNVGAGAGAGVGTGAGVGAGIGGVVGAGIGGLVGAGVDASAHLVAGFQASAGLIAGYASKFEKACQTHDIGFLVSALGSIQTSVAGLGANADVYAHVGTDVLTTNVIALFVKLQVLLRFIVDYQLTSSCHVAIISLQAPLNAIISVVGSTGIDVRARFSASLDLNLFTQIGLGFGFGATAGAGVGAGIGSLVGAGTNAVAGAGFGAKAGFNVDASAKVFDEFKASTTAVASYTPSFKTACESKDSAVLNKGLTTIAASISGIGGKSDDLVHVTADALCSQYFELLIKLQALLKLIASYSLTSSCHDSIVSFNNPLKVLLSVLVSAGVNVAVKAHAYASLDLSFFASVGVNLGI</sequence>
<feature type="transmembrane region" description="Helical" evidence="1">
    <location>
        <begin position="34"/>
        <end position="55"/>
    </location>
</feature>
<dbReference type="EMBL" id="GL883092">
    <property type="protein sequence ID" value="EGG11467.1"/>
    <property type="molecule type" value="Genomic_DNA"/>
</dbReference>
<proteinExistence type="predicted"/>
<evidence type="ECO:0000313" key="3">
    <source>
        <dbReference type="Proteomes" id="UP000001072"/>
    </source>
</evidence>
<evidence type="ECO:0000256" key="1">
    <source>
        <dbReference type="SAM" id="Phobius"/>
    </source>
</evidence>
<dbReference type="GeneID" id="18931648"/>
<gene>
    <name evidence="2" type="ORF">MELLADRAFT_70824</name>
</gene>
<keyword evidence="1" id="KW-0812">Transmembrane</keyword>
<protein>
    <submittedName>
        <fullName evidence="2">Uncharacterized protein</fullName>
    </submittedName>
</protein>
<dbReference type="KEGG" id="mlr:MELLADRAFT_70824"/>
<dbReference type="eggNOG" id="ENOG502QWE7">
    <property type="taxonomic scope" value="Eukaryota"/>
</dbReference>
<keyword evidence="3" id="KW-1185">Reference proteome</keyword>
<dbReference type="HOGENOM" id="CLU_578809_0_0_1"/>
<reference evidence="3" key="1">
    <citation type="journal article" date="2011" name="Proc. Natl. Acad. Sci. U.S.A.">
        <title>Obligate biotrophy features unraveled by the genomic analysis of rust fungi.</title>
        <authorList>
            <person name="Duplessis S."/>
            <person name="Cuomo C.A."/>
            <person name="Lin Y.-C."/>
            <person name="Aerts A."/>
            <person name="Tisserant E."/>
            <person name="Veneault-Fourrey C."/>
            <person name="Joly D.L."/>
            <person name="Hacquard S."/>
            <person name="Amselem J."/>
            <person name="Cantarel B.L."/>
            <person name="Chiu R."/>
            <person name="Coutinho P.M."/>
            <person name="Feau N."/>
            <person name="Field M."/>
            <person name="Frey P."/>
            <person name="Gelhaye E."/>
            <person name="Goldberg J."/>
            <person name="Grabherr M.G."/>
            <person name="Kodira C.D."/>
            <person name="Kohler A."/>
            <person name="Kuees U."/>
            <person name="Lindquist E.A."/>
            <person name="Lucas S.M."/>
            <person name="Mago R."/>
            <person name="Mauceli E."/>
            <person name="Morin E."/>
            <person name="Murat C."/>
            <person name="Pangilinan J.L."/>
            <person name="Park R."/>
            <person name="Pearson M."/>
            <person name="Quesneville H."/>
            <person name="Rouhier N."/>
            <person name="Sakthikumar S."/>
            <person name="Salamov A.A."/>
            <person name="Schmutz J."/>
            <person name="Selles B."/>
            <person name="Shapiro H."/>
            <person name="Tanguay P."/>
            <person name="Tuskan G.A."/>
            <person name="Henrissat B."/>
            <person name="Van de Peer Y."/>
            <person name="Rouze P."/>
            <person name="Ellis J.G."/>
            <person name="Dodds P.N."/>
            <person name="Schein J.E."/>
            <person name="Zhong S."/>
            <person name="Hamelin R.C."/>
            <person name="Grigoriev I.V."/>
            <person name="Szabo L.J."/>
            <person name="Martin F."/>
        </authorList>
    </citation>
    <scope>NUCLEOTIDE SEQUENCE [LARGE SCALE GENOMIC DNA]</scope>
    <source>
        <strain evidence="3">98AG31 / pathotype 3-4-7</strain>
    </source>
</reference>